<sequence>MNEDIFSTADSRSQWADCRDELRRALESLGYPNEFADTIAKYIGSPKGIQRMAWYVNYVRPEKTELIVDEMLAIKSEIDTWRERKESQEANAAYTQLLNCGLDTNEEE</sequence>
<evidence type="ECO:0000313" key="1">
    <source>
        <dbReference type="EMBL" id="SEK99727.1"/>
    </source>
</evidence>
<reference evidence="1 2" key="1">
    <citation type="submission" date="2016-10" db="EMBL/GenBank/DDBJ databases">
        <authorList>
            <person name="de Groot N.N."/>
        </authorList>
    </citation>
    <scope>NUCLEOTIDE SEQUENCE [LARGE SCALE GENOMIC DNA]</scope>
    <source>
        <strain evidence="1 2">KH2T6</strain>
    </source>
</reference>
<organism evidence="1 2">
    <name type="scientific">Ruminococcus albus</name>
    <dbReference type="NCBI Taxonomy" id="1264"/>
    <lineage>
        <taxon>Bacteria</taxon>
        <taxon>Bacillati</taxon>
        <taxon>Bacillota</taxon>
        <taxon>Clostridia</taxon>
        <taxon>Eubacteriales</taxon>
        <taxon>Oscillospiraceae</taxon>
        <taxon>Ruminococcus</taxon>
    </lineage>
</organism>
<dbReference type="Proteomes" id="UP000186015">
    <property type="component" value="Unassembled WGS sequence"/>
</dbReference>
<accession>A0A1H7LMY5</accession>
<dbReference type="RefSeq" id="WP_074833854.1">
    <property type="nucleotide sequence ID" value="NZ_FOAT01000009.1"/>
</dbReference>
<evidence type="ECO:0000313" key="2">
    <source>
        <dbReference type="Proteomes" id="UP000186015"/>
    </source>
</evidence>
<gene>
    <name evidence="1" type="ORF">SAMN05216469_10970</name>
</gene>
<dbReference type="AlphaFoldDB" id="A0A1H7LMY5"/>
<name>A0A1H7LMY5_RUMAL</name>
<dbReference type="OrthoDB" id="1934790at2"/>
<proteinExistence type="predicted"/>
<dbReference type="EMBL" id="FOAT01000009">
    <property type="protein sequence ID" value="SEK99727.1"/>
    <property type="molecule type" value="Genomic_DNA"/>
</dbReference>
<protein>
    <submittedName>
        <fullName evidence="1">Uncharacterized protein</fullName>
    </submittedName>
</protein>